<evidence type="ECO:0000313" key="2">
    <source>
        <dbReference type="Proteomes" id="UP000322918"/>
    </source>
</evidence>
<dbReference type="Proteomes" id="UP000322918">
    <property type="component" value="Unassembled WGS sequence"/>
</dbReference>
<evidence type="ECO:0000313" key="1">
    <source>
        <dbReference type="EMBL" id="KAA8485554.1"/>
    </source>
</evidence>
<gene>
    <name evidence="1" type="ORF">F1649_03475</name>
</gene>
<dbReference type="RefSeq" id="WP_141813556.1">
    <property type="nucleotide sequence ID" value="NZ_VFPL01000001.1"/>
</dbReference>
<dbReference type="AlphaFoldDB" id="A0A5M9HJD6"/>
<keyword evidence="2" id="KW-1185">Reference proteome</keyword>
<dbReference type="OrthoDB" id="766751at2"/>
<comment type="caution">
    <text evidence="1">The sequence shown here is derived from an EMBL/GenBank/DDBJ whole genome shotgun (WGS) entry which is preliminary data.</text>
</comment>
<reference evidence="1 2" key="1">
    <citation type="submission" date="2019-09" db="EMBL/GenBank/DDBJ databases">
        <title>Pararcticibacter amylolyticus gen. nov., sp. nov., isolated from a rottenly hemp rope, and reclassification of Pedobacter tournemirensis as Pararcticibacter tournemirensis comb. nov.</title>
        <authorList>
            <person name="Cai Y."/>
        </authorList>
    </citation>
    <scope>NUCLEOTIDE SEQUENCE [LARGE SCALE GENOMIC DNA]</scope>
    <source>
        <strain evidence="1 2">TF5-37.2-LB10</strain>
    </source>
</reference>
<accession>A0A5M9HJD6</accession>
<organism evidence="1 2">
    <name type="scientific">Arcticibacter tournemirensis</name>
    <dbReference type="NCBI Taxonomy" id="699437"/>
    <lineage>
        <taxon>Bacteria</taxon>
        <taxon>Pseudomonadati</taxon>
        <taxon>Bacteroidota</taxon>
        <taxon>Sphingobacteriia</taxon>
        <taxon>Sphingobacteriales</taxon>
        <taxon>Sphingobacteriaceae</taxon>
        <taxon>Arcticibacter</taxon>
    </lineage>
</organism>
<dbReference type="EMBL" id="VWNE01000004">
    <property type="protein sequence ID" value="KAA8485554.1"/>
    <property type="molecule type" value="Genomic_DNA"/>
</dbReference>
<name>A0A5M9HJD6_9SPHI</name>
<protein>
    <submittedName>
        <fullName evidence="1">Uncharacterized protein</fullName>
    </submittedName>
</protein>
<proteinExistence type="predicted"/>
<sequence length="93" mass="11410">MEKEEFKELSPKEIKDLQYGLRHLFVNYPYDELKKIIWELYRGWVYNSAESVTGEEITNMLLFYEGFNLFLDDLYEYCEYLNRTVLKKDDEDK</sequence>